<dbReference type="AlphaFoldDB" id="A0A4Q1KPW2"/>
<comment type="caution">
    <text evidence="7">The sequence shown here is derived from an EMBL/GenBank/DDBJ whole genome shotgun (WGS) entry which is preliminary data.</text>
</comment>
<dbReference type="GO" id="GO:0016020">
    <property type="term" value="C:membrane"/>
    <property type="evidence" value="ECO:0007669"/>
    <property type="project" value="UniProtKB-SubCell"/>
</dbReference>
<name>A0A4Q1KPW2_9SPHN</name>
<feature type="transmembrane region" description="Helical" evidence="6">
    <location>
        <begin position="317"/>
        <end position="339"/>
    </location>
</feature>
<dbReference type="RefSeq" id="WP_129402701.1">
    <property type="nucleotide sequence ID" value="NZ_SBKP01000001.1"/>
</dbReference>
<evidence type="ECO:0000256" key="3">
    <source>
        <dbReference type="ARBA" id="ARBA00022692"/>
    </source>
</evidence>
<proteinExistence type="inferred from homology"/>
<feature type="transmembrane region" description="Helical" evidence="6">
    <location>
        <begin position="216"/>
        <end position="240"/>
    </location>
</feature>
<keyword evidence="4 6" id="KW-1133">Transmembrane helix</keyword>
<dbReference type="Proteomes" id="UP000290958">
    <property type="component" value="Unassembled WGS sequence"/>
</dbReference>
<evidence type="ECO:0000313" key="7">
    <source>
        <dbReference type="EMBL" id="RXR30934.1"/>
    </source>
</evidence>
<comment type="subcellular location">
    <subcellularLocation>
        <location evidence="1">Membrane</location>
        <topology evidence="1">Multi-pass membrane protein</topology>
    </subcellularLocation>
</comment>
<feature type="transmembrane region" description="Helical" evidence="6">
    <location>
        <begin position="275"/>
        <end position="297"/>
    </location>
</feature>
<evidence type="ECO:0000256" key="1">
    <source>
        <dbReference type="ARBA" id="ARBA00004141"/>
    </source>
</evidence>
<reference evidence="8" key="1">
    <citation type="submission" date="2019-01" db="EMBL/GenBank/DDBJ databases">
        <title>Cytophagaceae bacterium strain CAR-16.</title>
        <authorList>
            <person name="Chen W.-M."/>
        </authorList>
    </citation>
    <scope>NUCLEOTIDE SEQUENCE [LARGE SCALE GENOMIC DNA]</scope>
    <source>
        <strain evidence="8">CHR27</strain>
    </source>
</reference>
<evidence type="ECO:0000256" key="2">
    <source>
        <dbReference type="ARBA" id="ARBA00009773"/>
    </source>
</evidence>
<sequence length="361" mass="39421">MSRRFEDRMFLALIAGATLLFLWLIATFFDAILWAVVAAIIFAPLQRALMRWRPDHPNSMAVLSLLTLIAVVIIPLMILSSFLLQEAALLYQGIQTGKIDFTQYFDQIRHALPRWARLQLNRVGWGNLDGVREQLGSLLSSSFQTLAAHALSLGQRAASFLLSLTVMLYLSYFMMRDGPRLSSMVIGAVPLHPARRVALAEKFAAVVRATIKGNMVVAVVQGALGGAIFWALGIGGALLWGVLMAFLSLIPAVGTGLVWVPVAIYLFASGAVVKGGILVFCGFFVIGLVDNFLRPILVGRDTRMPDYMVLISTLGGLELFGMSGLIVGPVIAAFFLSVWEIFITDRARLSAPAVREEEVKP</sequence>
<gene>
    <name evidence="7" type="ORF">EQG66_01200</name>
</gene>
<keyword evidence="3 6" id="KW-0812">Transmembrane</keyword>
<dbReference type="PANTHER" id="PTHR21716">
    <property type="entry name" value="TRANSMEMBRANE PROTEIN"/>
    <property type="match status" value="1"/>
</dbReference>
<dbReference type="PANTHER" id="PTHR21716:SF4">
    <property type="entry name" value="TRANSMEMBRANE PROTEIN 245"/>
    <property type="match status" value="1"/>
</dbReference>
<dbReference type="InterPro" id="IPR002549">
    <property type="entry name" value="AI-2E-like"/>
</dbReference>
<dbReference type="Pfam" id="PF01594">
    <property type="entry name" value="AI-2E_transport"/>
    <property type="match status" value="1"/>
</dbReference>
<protein>
    <submittedName>
        <fullName evidence="7">AI-2E family transporter</fullName>
    </submittedName>
</protein>
<keyword evidence="8" id="KW-1185">Reference proteome</keyword>
<accession>A0A4Q1KPW2</accession>
<dbReference type="OrthoDB" id="106838at2"/>
<evidence type="ECO:0000256" key="4">
    <source>
        <dbReference type="ARBA" id="ARBA00022989"/>
    </source>
</evidence>
<feature type="transmembrane region" description="Helical" evidence="6">
    <location>
        <begin position="62"/>
        <end position="84"/>
    </location>
</feature>
<comment type="similarity">
    <text evidence="2">Belongs to the autoinducer-2 exporter (AI-2E) (TC 2.A.86) family.</text>
</comment>
<organism evidence="7 8">
    <name type="scientific">Sphingobium fluviale</name>
    <dbReference type="NCBI Taxonomy" id="2506423"/>
    <lineage>
        <taxon>Bacteria</taxon>
        <taxon>Pseudomonadati</taxon>
        <taxon>Pseudomonadota</taxon>
        <taxon>Alphaproteobacteria</taxon>
        <taxon>Sphingomonadales</taxon>
        <taxon>Sphingomonadaceae</taxon>
        <taxon>Sphingobium</taxon>
    </lineage>
</organism>
<evidence type="ECO:0000313" key="8">
    <source>
        <dbReference type="Proteomes" id="UP000290958"/>
    </source>
</evidence>
<dbReference type="EMBL" id="SBKP01000001">
    <property type="protein sequence ID" value="RXR30934.1"/>
    <property type="molecule type" value="Genomic_DNA"/>
</dbReference>
<feature type="transmembrane region" description="Helical" evidence="6">
    <location>
        <begin position="246"/>
        <end position="268"/>
    </location>
</feature>
<evidence type="ECO:0000256" key="6">
    <source>
        <dbReference type="SAM" id="Phobius"/>
    </source>
</evidence>
<evidence type="ECO:0000256" key="5">
    <source>
        <dbReference type="ARBA" id="ARBA00023136"/>
    </source>
</evidence>
<keyword evidence="5 6" id="KW-0472">Membrane</keyword>